<dbReference type="Proteomes" id="UP000039324">
    <property type="component" value="Unassembled WGS sequence"/>
</dbReference>
<feature type="region of interest" description="Disordered" evidence="1">
    <location>
        <begin position="268"/>
        <end position="295"/>
    </location>
</feature>
<evidence type="ECO:0000256" key="2">
    <source>
        <dbReference type="SAM" id="SignalP"/>
    </source>
</evidence>
<keyword evidence="2" id="KW-0732">Signal</keyword>
<evidence type="ECO:0008006" key="5">
    <source>
        <dbReference type="Google" id="ProtNLM"/>
    </source>
</evidence>
<evidence type="ECO:0000313" key="3">
    <source>
        <dbReference type="EMBL" id="CEO97882.1"/>
    </source>
</evidence>
<evidence type="ECO:0000313" key="4">
    <source>
        <dbReference type="Proteomes" id="UP000039324"/>
    </source>
</evidence>
<keyword evidence="4" id="KW-1185">Reference proteome</keyword>
<protein>
    <recommendedName>
        <fullName evidence="5">HECT domain-containing protein</fullName>
    </recommendedName>
</protein>
<feature type="signal peptide" evidence="2">
    <location>
        <begin position="1"/>
        <end position="21"/>
    </location>
</feature>
<feature type="region of interest" description="Disordered" evidence="1">
    <location>
        <begin position="313"/>
        <end position="346"/>
    </location>
</feature>
<feature type="compositionally biased region" description="Low complexity" evidence="1">
    <location>
        <begin position="315"/>
        <end position="327"/>
    </location>
</feature>
<feature type="chain" id="PRO_5005193368" description="HECT domain-containing protein" evidence="2">
    <location>
        <begin position="22"/>
        <end position="745"/>
    </location>
</feature>
<name>A0A0G4IRR4_PLABS</name>
<dbReference type="EMBL" id="CDSF01000081">
    <property type="protein sequence ID" value="CEO97882.1"/>
    <property type="molecule type" value="Genomic_DNA"/>
</dbReference>
<sequence>MPVPVPVLALLVHLLTASVHANDPTDCPDISEWTLDNIVQYLRLESDAYLQPCLESILLTAIDAGRVDTVQAIIGHERVRISRRVATRTAWYAYVISWQHSPANSLHMLATLLPHVRESQQIPGYEDVMDQFSVHYSLCSQLGMLSDRRRILGAAPTIPDRPYRGFGRGLDQQQHLATYQVRPSIYRPNQRRQVSIPTQADVSRQTAILPPCNSAGPDPVAEVQQQHESMIERGSPLRDVGRQEARPAADDAAEAAATVLCTLPSSSATAIGSSRRRRPMMSDGDVQDQSQEQRQIQRIRQAMRLLAVRSDRLRSASLPPSPSLIASQTGTRNSRWRRRQGSGPWTSAQCRQLLRRQRPRSVAPASSIAIRPAASDWRFDLQDGTQQEQGRQFLGQVADMIAANDERVRGHLFVKSESSPAIDQGGLSVSLIQFASTELTSRLSCAGQLLHSQGMDKAFVPRSPTIGNDDERRDLMLLGALIGIIDNHRRTTPKRNMLLPIPLPVVAFRALLRNATTSVSDNEAGGTALGAVYRQYCGESSPTECNRIKQIDVDELFANGPGADYSNADEYLRGLVGRLLNSQAFEAVRQGYQATTTRMDRDADHGYQAMHQAIVADPSVTLDKLWPLHLSFEVDLNDRDCDGLARRHADDVVADALKGLSDEECADFVEATTGARCLPLIADGHSKIAVVIRRCDGIVFHTCFRSVDIPVGLISDGASTLREHLKSSMDGIVGQGVTYATYNTA</sequence>
<accession>A0A0G4IRR4</accession>
<organism evidence="3 4">
    <name type="scientific">Plasmodiophora brassicae</name>
    <name type="common">Clubroot disease agent</name>
    <dbReference type="NCBI Taxonomy" id="37360"/>
    <lineage>
        <taxon>Eukaryota</taxon>
        <taxon>Sar</taxon>
        <taxon>Rhizaria</taxon>
        <taxon>Endomyxa</taxon>
        <taxon>Phytomyxea</taxon>
        <taxon>Plasmodiophorida</taxon>
        <taxon>Plasmodiophoridae</taxon>
        <taxon>Plasmodiophora</taxon>
    </lineage>
</organism>
<proteinExistence type="predicted"/>
<evidence type="ECO:0000256" key="1">
    <source>
        <dbReference type="SAM" id="MobiDB-lite"/>
    </source>
</evidence>
<reference evidence="3 4" key="1">
    <citation type="submission" date="2015-02" db="EMBL/GenBank/DDBJ databases">
        <authorList>
            <person name="Chooi Y.-H."/>
        </authorList>
    </citation>
    <scope>NUCLEOTIDE SEQUENCE [LARGE SCALE GENOMIC DNA]</scope>
    <source>
        <strain evidence="3">E3</strain>
    </source>
</reference>
<dbReference type="AlphaFoldDB" id="A0A0G4IRR4"/>
<gene>
    <name evidence="3" type="ORF">PBRA_005996</name>
</gene>